<dbReference type="PROSITE" id="PS00675">
    <property type="entry name" value="SIGMA54_INTERACT_1"/>
    <property type="match status" value="1"/>
</dbReference>
<gene>
    <name evidence="7" type="ORF">LPC04_04855</name>
</gene>
<keyword evidence="2" id="KW-0067">ATP-binding</keyword>
<dbReference type="FunFam" id="3.40.50.300:FF:000006">
    <property type="entry name" value="DNA-binding transcriptional regulator NtrC"/>
    <property type="match status" value="1"/>
</dbReference>
<dbReference type="PANTHER" id="PTHR32071">
    <property type="entry name" value="TRANSCRIPTIONAL REGULATORY PROTEIN"/>
    <property type="match status" value="1"/>
</dbReference>
<proteinExistence type="predicted"/>
<dbReference type="InterPro" id="IPR027417">
    <property type="entry name" value="P-loop_NTPase"/>
</dbReference>
<dbReference type="GO" id="GO:0003677">
    <property type="term" value="F:DNA binding"/>
    <property type="evidence" value="ECO:0007669"/>
    <property type="project" value="UniProtKB-KW"/>
</dbReference>
<dbReference type="SMART" id="SM00382">
    <property type="entry name" value="AAA"/>
    <property type="match status" value="1"/>
</dbReference>
<dbReference type="Proteomes" id="UP001139353">
    <property type="component" value="Unassembled WGS sequence"/>
</dbReference>
<dbReference type="CDD" id="cd00009">
    <property type="entry name" value="AAA"/>
    <property type="match status" value="1"/>
</dbReference>
<organism evidence="7 8">
    <name type="scientific">Scleromatobacter humisilvae</name>
    <dbReference type="NCBI Taxonomy" id="2897159"/>
    <lineage>
        <taxon>Bacteria</taxon>
        <taxon>Pseudomonadati</taxon>
        <taxon>Pseudomonadota</taxon>
        <taxon>Betaproteobacteria</taxon>
        <taxon>Burkholderiales</taxon>
        <taxon>Sphaerotilaceae</taxon>
        <taxon>Scleromatobacter</taxon>
    </lineage>
</organism>
<dbReference type="Pfam" id="PF25601">
    <property type="entry name" value="AAA_lid_14"/>
    <property type="match status" value="1"/>
</dbReference>
<dbReference type="InterPro" id="IPR025943">
    <property type="entry name" value="Sigma_54_int_dom_ATP-bd_2"/>
</dbReference>
<dbReference type="InterPro" id="IPR025662">
    <property type="entry name" value="Sigma_54_int_dom_ATP-bd_1"/>
</dbReference>
<dbReference type="Pfam" id="PF01590">
    <property type="entry name" value="GAF"/>
    <property type="match status" value="1"/>
</dbReference>
<dbReference type="EMBL" id="JAJLJH010000001">
    <property type="protein sequence ID" value="MCK9685035.1"/>
    <property type="molecule type" value="Genomic_DNA"/>
</dbReference>
<evidence type="ECO:0000256" key="3">
    <source>
        <dbReference type="ARBA" id="ARBA00023015"/>
    </source>
</evidence>
<dbReference type="SUPFAM" id="SSF52540">
    <property type="entry name" value="P-loop containing nucleoside triphosphate hydrolases"/>
    <property type="match status" value="1"/>
</dbReference>
<keyword evidence="3" id="KW-0805">Transcription regulation</keyword>
<dbReference type="Gene3D" id="3.40.50.300">
    <property type="entry name" value="P-loop containing nucleotide triphosphate hydrolases"/>
    <property type="match status" value="1"/>
</dbReference>
<dbReference type="InterPro" id="IPR009057">
    <property type="entry name" value="Homeodomain-like_sf"/>
</dbReference>
<evidence type="ECO:0000256" key="4">
    <source>
        <dbReference type="ARBA" id="ARBA00023125"/>
    </source>
</evidence>
<accession>A0A9X1YGJ7</accession>
<dbReference type="SUPFAM" id="SSF46689">
    <property type="entry name" value="Homeodomain-like"/>
    <property type="match status" value="1"/>
</dbReference>
<dbReference type="PROSITE" id="PS50045">
    <property type="entry name" value="SIGMA54_INTERACT_4"/>
    <property type="match status" value="1"/>
</dbReference>
<evidence type="ECO:0000256" key="2">
    <source>
        <dbReference type="ARBA" id="ARBA00022840"/>
    </source>
</evidence>
<dbReference type="InterPro" id="IPR058031">
    <property type="entry name" value="AAA_lid_NorR"/>
</dbReference>
<dbReference type="Pfam" id="PF00158">
    <property type="entry name" value="Sigma54_activat"/>
    <property type="match status" value="1"/>
</dbReference>
<dbReference type="InterPro" id="IPR003018">
    <property type="entry name" value="GAF"/>
</dbReference>
<comment type="caution">
    <text evidence="7">The sequence shown here is derived from an EMBL/GenBank/DDBJ whole genome shotgun (WGS) entry which is preliminary data.</text>
</comment>
<keyword evidence="4" id="KW-0238">DNA-binding</keyword>
<evidence type="ECO:0000313" key="7">
    <source>
        <dbReference type="EMBL" id="MCK9685035.1"/>
    </source>
</evidence>
<keyword evidence="8" id="KW-1185">Reference proteome</keyword>
<sequence length="620" mass="66201">MTFGSERQLAHARVLRARGSAMPPDGLPAGDILDSWARCLEAGLDFAGATPLQVVEAHELARRRDRAAVVRRLAQAELETLSQQIAGSNFLLAFADPEGIILDLFADNRFQMSGSGAGIVVGSNWSEGVCGTNGTGTALRTGRPASVSGLEHYFLGLGDISCSATPVRDAQGEIVGVLDASSYFESRQHHTHALVQMAATQMENGLLAHQMRDHLVLAIHPRAEFLGTLSAGLLAFDGDGRMLAHNARSRTILQGLSLAGTSFEELFGEPMDLALARLHHGADVRLRDVLGSALVARCVARPTPRRTVAAAPQRPRKSTAAIATEADIVLHDPEAVAAFELVESAVRLAAPVLIGGETGTGKEVLARHAHRASGRSGAFVAVNCGALPDELFESELFGHVGGAFTGARREGSLGLIASADGGTLLLDEVSELPLPLQAALLRFLDDGLVRQVGGTVSRKVDVQLLAATNTDLADDVAARRFRADLFYRLSTVCVTLPPLRRRRDFADSVIALLRRIDPRAAIDDAAVDRLQAHAWPGNFRELRSVLTRALLAGDGHPIALADVERLLPPAQRTATSALQQAAAETIRREFERTGHSVSQTSRNLGISRTTVYRHLAPARD</sequence>
<dbReference type="InterPro" id="IPR002078">
    <property type="entry name" value="Sigma_54_int"/>
</dbReference>
<dbReference type="RefSeq" id="WP_275681053.1">
    <property type="nucleotide sequence ID" value="NZ_JAJLJH010000001.1"/>
</dbReference>
<dbReference type="Gene3D" id="1.10.8.60">
    <property type="match status" value="1"/>
</dbReference>
<dbReference type="InterPro" id="IPR003593">
    <property type="entry name" value="AAA+_ATPase"/>
</dbReference>
<dbReference type="Gene3D" id="3.30.450.40">
    <property type="match status" value="1"/>
</dbReference>
<dbReference type="Gene3D" id="1.10.10.60">
    <property type="entry name" value="Homeodomain-like"/>
    <property type="match status" value="1"/>
</dbReference>
<dbReference type="GO" id="GO:0005524">
    <property type="term" value="F:ATP binding"/>
    <property type="evidence" value="ECO:0007669"/>
    <property type="project" value="UniProtKB-KW"/>
</dbReference>
<keyword evidence="1" id="KW-0547">Nucleotide-binding</keyword>
<dbReference type="SUPFAM" id="SSF55781">
    <property type="entry name" value="GAF domain-like"/>
    <property type="match status" value="1"/>
</dbReference>
<evidence type="ECO:0000256" key="1">
    <source>
        <dbReference type="ARBA" id="ARBA00022741"/>
    </source>
</evidence>
<feature type="domain" description="Sigma-54 factor interaction" evidence="6">
    <location>
        <begin position="328"/>
        <end position="551"/>
    </location>
</feature>
<protein>
    <submittedName>
        <fullName evidence="7">Sigma-54-dependent Fis family transcriptional regulator</fullName>
    </submittedName>
</protein>
<dbReference type="GO" id="GO:0006355">
    <property type="term" value="P:regulation of DNA-templated transcription"/>
    <property type="evidence" value="ECO:0007669"/>
    <property type="project" value="InterPro"/>
</dbReference>
<evidence type="ECO:0000259" key="6">
    <source>
        <dbReference type="PROSITE" id="PS50045"/>
    </source>
</evidence>
<evidence type="ECO:0000313" key="8">
    <source>
        <dbReference type="Proteomes" id="UP001139353"/>
    </source>
</evidence>
<dbReference type="InterPro" id="IPR029016">
    <property type="entry name" value="GAF-like_dom_sf"/>
</dbReference>
<dbReference type="PROSITE" id="PS00676">
    <property type="entry name" value="SIGMA54_INTERACT_2"/>
    <property type="match status" value="1"/>
</dbReference>
<name>A0A9X1YGJ7_9BURK</name>
<evidence type="ECO:0000256" key="5">
    <source>
        <dbReference type="ARBA" id="ARBA00023163"/>
    </source>
</evidence>
<dbReference type="AlphaFoldDB" id="A0A9X1YGJ7"/>
<keyword evidence="5" id="KW-0804">Transcription</keyword>
<reference evidence="7" key="1">
    <citation type="submission" date="2021-11" db="EMBL/GenBank/DDBJ databases">
        <title>BS-T2-15 a new species belonging to the Comamonadaceae family isolated from the soil of a French oak forest.</title>
        <authorList>
            <person name="Mieszkin S."/>
            <person name="Alain K."/>
        </authorList>
    </citation>
    <scope>NUCLEOTIDE SEQUENCE</scope>
    <source>
        <strain evidence="7">BS-T2-15</strain>
    </source>
</reference>